<proteinExistence type="predicted"/>
<name>A0AAV4HQ75_9GAST</name>
<dbReference type="GO" id="GO:0051298">
    <property type="term" value="P:centrosome duplication"/>
    <property type="evidence" value="ECO:0007669"/>
    <property type="project" value="TreeGrafter"/>
</dbReference>
<dbReference type="GO" id="GO:0051225">
    <property type="term" value="P:spindle assembly"/>
    <property type="evidence" value="ECO:0007669"/>
    <property type="project" value="TreeGrafter"/>
</dbReference>
<dbReference type="PANTHER" id="PTHR12436">
    <property type="entry name" value="80 KDA MCM3-ASSOCIATED PROTEIN"/>
    <property type="match status" value="1"/>
</dbReference>
<dbReference type="InterPro" id="IPR005062">
    <property type="entry name" value="SAC3/GANP/THP3_conserved"/>
</dbReference>
<dbReference type="PANTHER" id="PTHR12436:SF38">
    <property type="entry name" value="SAC3 DOMAIN-CONTAINING PROTEIN 1"/>
    <property type="match status" value="1"/>
</dbReference>
<dbReference type="AlphaFoldDB" id="A0AAV4HQ75"/>
<evidence type="ECO:0000313" key="4">
    <source>
        <dbReference type="Proteomes" id="UP000762676"/>
    </source>
</evidence>
<dbReference type="GO" id="GO:0005813">
    <property type="term" value="C:centrosome"/>
    <property type="evidence" value="ECO:0007669"/>
    <property type="project" value="TreeGrafter"/>
</dbReference>
<reference evidence="3 4" key="1">
    <citation type="journal article" date="2021" name="Elife">
        <title>Chloroplast acquisition without the gene transfer in kleptoplastic sea slugs, Plakobranchus ocellatus.</title>
        <authorList>
            <person name="Maeda T."/>
            <person name="Takahashi S."/>
            <person name="Yoshida T."/>
            <person name="Shimamura S."/>
            <person name="Takaki Y."/>
            <person name="Nagai Y."/>
            <person name="Toyoda A."/>
            <person name="Suzuki Y."/>
            <person name="Arimoto A."/>
            <person name="Ishii H."/>
            <person name="Satoh N."/>
            <person name="Nishiyama T."/>
            <person name="Hasebe M."/>
            <person name="Maruyama T."/>
            <person name="Minagawa J."/>
            <person name="Obokata J."/>
            <person name="Shigenobu S."/>
        </authorList>
    </citation>
    <scope>NUCLEOTIDE SEQUENCE [LARGE SCALE GENOMIC DNA]</scope>
</reference>
<dbReference type="EMBL" id="BMAT01012843">
    <property type="protein sequence ID" value="GFS00344.1"/>
    <property type="molecule type" value="Genomic_DNA"/>
</dbReference>
<dbReference type="GO" id="GO:0005634">
    <property type="term" value="C:nucleus"/>
    <property type="evidence" value="ECO:0007669"/>
    <property type="project" value="TreeGrafter"/>
</dbReference>
<accession>A0AAV4HQ75</accession>
<comment type="caution">
    <text evidence="3">The sequence shown here is derived from an EMBL/GenBank/DDBJ whole genome shotgun (WGS) entry which is preliminary data.</text>
</comment>
<feature type="domain" description="SAC3/GANP/THP3 conserved" evidence="2">
    <location>
        <begin position="20"/>
        <end position="312"/>
    </location>
</feature>
<sequence length="446" mass="50399">MEITSDSEIISRLRGTCSSMCPEKEMIMREREGLLSPFEVLSTEGDCGTRKAGRNRPRADRRKVVKQFSRPAAGRADADPAQLRPAHVLKDTVTYLFTNVVPQDHPAWSSVYEFVFDRLRAVRQDMVMQGIVGRDAISILEQVVRFHLFASYRLRDAEISEFDPVINKQHLLECLKRLLYLYKVTPGYHHEREEFEGIYLLDNLGDPHALLHCLGLPAQLQTSPLVRQCYKISVAFVLRNYSRALRLMLRLRSPMCLCAVNPHLYTVRINYLQILSAGYSVRNCKYPVEKLREQLALTSTASAIDLCSKCGLIDLFDHPDPNTVGYVSFNKSLFKRPQVEEVKVLPHFNLIPSYITDAIDASHDSHSRTREETCNSMVSKCSVIDAAENGSHEMSKPSAAQFDAVWGLSQGTPVRSHRGRGVRLTPQGDNTPSTPGRGRGRGRRKV</sequence>
<dbReference type="Pfam" id="PF03399">
    <property type="entry name" value="SAC3_GANP"/>
    <property type="match status" value="1"/>
</dbReference>
<evidence type="ECO:0000256" key="1">
    <source>
        <dbReference type="SAM" id="MobiDB-lite"/>
    </source>
</evidence>
<dbReference type="Gene3D" id="1.25.40.990">
    <property type="match status" value="1"/>
</dbReference>
<evidence type="ECO:0000259" key="2">
    <source>
        <dbReference type="Pfam" id="PF03399"/>
    </source>
</evidence>
<evidence type="ECO:0000313" key="3">
    <source>
        <dbReference type="EMBL" id="GFS00344.1"/>
    </source>
</evidence>
<keyword evidence="4" id="KW-1185">Reference proteome</keyword>
<feature type="region of interest" description="Disordered" evidence="1">
    <location>
        <begin position="46"/>
        <end position="81"/>
    </location>
</feature>
<dbReference type="Proteomes" id="UP000762676">
    <property type="component" value="Unassembled WGS sequence"/>
</dbReference>
<protein>
    <submittedName>
        <fullName evidence="3">SAC3 domain-containing protein 1-like</fullName>
    </submittedName>
</protein>
<feature type="region of interest" description="Disordered" evidence="1">
    <location>
        <begin position="411"/>
        <end position="446"/>
    </location>
</feature>
<feature type="compositionally biased region" description="Low complexity" evidence="1">
    <location>
        <begin position="70"/>
        <end position="81"/>
    </location>
</feature>
<feature type="compositionally biased region" description="Basic residues" evidence="1">
    <location>
        <begin position="51"/>
        <end position="65"/>
    </location>
</feature>
<dbReference type="InterPro" id="IPR045107">
    <property type="entry name" value="SAC3/GANP/THP3"/>
</dbReference>
<dbReference type="GO" id="GO:0005819">
    <property type="term" value="C:spindle"/>
    <property type="evidence" value="ECO:0007669"/>
    <property type="project" value="TreeGrafter"/>
</dbReference>
<gene>
    <name evidence="3" type="ORF">ElyMa_006397000</name>
</gene>
<organism evidence="3 4">
    <name type="scientific">Elysia marginata</name>
    <dbReference type="NCBI Taxonomy" id="1093978"/>
    <lineage>
        <taxon>Eukaryota</taxon>
        <taxon>Metazoa</taxon>
        <taxon>Spiralia</taxon>
        <taxon>Lophotrochozoa</taxon>
        <taxon>Mollusca</taxon>
        <taxon>Gastropoda</taxon>
        <taxon>Heterobranchia</taxon>
        <taxon>Euthyneura</taxon>
        <taxon>Panpulmonata</taxon>
        <taxon>Sacoglossa</taxon>
        <taxon>Placobranchoidea</taxon>
        <taxon>Plakobranchidae</taxon>
        <taxon>Elysia</taxon>
    </lineage>
</organism>